<dbReference type="KEGG" id="ctu:CTU_25350"/>
<sequence>MFIANMRPAERVISHDWETTISFIKNILLIVQVRAGV</sequence>
<dbReference type="EMBL" id="FN543093">
    <property type="protein sequence ID" value="CBA31673.1"/>
    <property type="molecule type" value="Genomic_DNA"/>
</dbReference>
<proteinExistence type="predicted"/>
<name>C9XUJ9_CROTZ</name>
<dbReference type="AlphaFoldDB" id="C9XUJ9"/>
<reference evidence="1 2" key="1">
    <citation type="journal article" date="2010" name="J. Bacteriol.">
        <title>Complete Genome Sequence of Cronobacter turicensis LMG 23827, a foodborne pathogen causing deaths in neonates.</title>
        <authorList>
            <person name="Stephan R."/>
            <person name="Lehner A."/>
            <person name="Tischler P."/>
            <person name="Rattei T."/>
        </authorList>
    </citation>
    <scope>NUCLEOTIDE SEQUENCE [LARGE SCALE GENOMIC DNA]</scope>
    <source>
        <strain evidence="2">DSM 18703 / CCUG 55852 / LMG 23827 / z3032</strain>
    </source>
</reference>
<evidence type="ECO:0000313" key="2">
    <source>
        <dbReference type="Proteomes" id="UP000002069"/>
    </source>
</evidence>
<gene>
    <name evidence="1" type="ordered locus">Ctu_25350</name>
</gene>
<protein>
    <submittedName>
        <fullName evidence="1">Uncharacterized protein</fullName>
    </submittedName>
</protein>
<organism evidence="1 2">
    <name type="scientific">Cronobacter turicensis (strain DSM 18703 / CCUG 55852 / LMG 23827 / z3032)</name>
    <dbReference type="NCBI Taxonomy" id="693216"/>
    <lineage>
        <taxon>Bacteria</taxon>
        <taxon>Pseudomonadati</taxon>
        <taxon>Pseudomonadota</taxon>
        <taxon>Gammaproteobacteria</taxon>
        <taxon>Enterobacterales</taxon>
        <taxon>Enterobacteriaceae</taxon>
        <taxon>Cronobacter</taxon>
    </lineage>
</organism>
<accession>C9XUJ9</accession>
<dbReference type="Proteomes" id="UP000002069">
    <property type="component" value="Chromosome"/>
</dbReference>
<evidence type="ECO:0000313" key="1">
    <source>
        <dbReference type="EMBL" id="CBA31673.1"/>
    </source>
</evidence>
<dbReference type="HOGENOM" id="CLU_3355691_0_0_6"/>
<reference evidence="2" key="2">
    <citation type="journal article" date="2011" name="J. Bacteriol.">
        <title>Complete genome sequence of Cronobacter turicensis LMG 23827, a food-borne pathogen causing deaths in neonates.</title>
        <authorList>
            <person name="Stephan R."/>
            <person name="Lehner A."/>
            <person name="Tischler P."/>
            <person name="Rattei T."/>
        </authorList>
    </citation>
    <scope>NUCLEOTIDE SEQUENCE [LARGE SCALE GENOMIC DNA]</scope>
    <source>
        <strain evidence="2">DSM 18703 / CCUG 55852 / LMG 23827 / z3032</strain>
    </source>
</reference>
<keyword evidence="2" id="KW-1185">Reference proteome</keyword>